<evidence type="ECO:0000256" key="3">
    <source>
        <dbReference type="ARBA" id="ARBA00022989"/>
    </source>
</evidence>
<evidence type="ECO:0000256" key="4">
    <source>
        <dbReference type="ARBA" id="ARBA00023136"/>
    </source>
</evidence>
<protein>
    <submittedName>
        <fullName evidence="6">Holin</fullName>
    </submittedName>
</protein>
<dbReference type="GO" id="GO:0033644">
    <property type="term" value="C:host cell membrane"/>
    <property type="evidence" value="ECO:0007669"/>
    <property type="project" value="UniProtKB-SubCell"/>
</dbReference>
<organism evidence="6">
    <name type="scientific">Siphoviridae sp. ctXPh6</name>
    <dbReference type="NCBI Taxonomy" id="2827578"/>
    <lineage>
        <taxon>Viruses</taxon>
        <taxon>Duplodnaviria</taxon>
        <taxon>Heunggongvirae</taxon>
        <taxon>Uroviricota</taxon>
        <taxon>Caudoviricetes</taxon>
    </lineage>
</organism>
<keyword evidence="2 5" id="KW-0812">Transmembrane</keyword>
<evidence type="ECO:0000256" key="1">
    <source>
        <dbReference type="ARBA" id="ARBA00004301"/>
    </source>
</evidence>
<sequence>MIFFQKLKRKISRYSKPPYLWGGFVTCVFVLDLIDFAEYFCRTSLNLLDKWESKTVVSVILMYILSFINSSYGVVLNAYFWLIIIDISTRWLAIGYQYLVDKGMDPDYLTTREKLYGIILAFSAKRLKSKIMLWGFLTKFILFTILILTASQIDTVLSAIEIPLSWPVLKFMFGYICYNEILSICENLRDAGNHHIDKLITLLDNNIFAKLKK</sequence>
<keyword evidence="4 5" id="KW-0472">Membrane</keyword>
<evidence type="ECO:0000256" key="2">
    <source>
        <dbReference type="ARBA" id="ARBA00022692"/>
    </source>
</evidence>
<feature type="transmembrane region" description="Helical" evidence="5">
    <location>
        <begin position="60"/>
        <end position="82"/>
    </location>
</feature>
<evidence type="ECO:0000256" key="5">
    <source>
        <dbReference type="SAM" id="Phobius"/>
    </source>
</evidence>
<feature type="transmembrane region" description="Helical" evidence="5">
    <location>
        <begin position="20"/>
        <end position="40"/>
    </location>
</feature>
<feature type="transmembrane region" description="Helical" evidence="5">
    <location>
        <begin position="131"/>
        <end position="150"/>
    </location>
</feature>
<dbReference type="EMBL" id="BK015862">
    <property type="protein sequence ID" value="DAD70252.1"/>
    <property type="molecule type" value="Genomic_DNA"/>
</dbReference>
<accession>A0A8S5LJL3</accession>
<evidence type="ECO:0000313" key="6">
    <source>
        <dbReference type="EMBL" id="DAD70252.1"/>
    </source>
</evidence>
<keyword evidence="3 5" id="KW-1133">Transmembrane helix</keyword>
<name>A0A8S5LJL3_9CAUD</name>
<proteinExistence type="predicted"/>
<reference evidence="6" key="1">
    <citation type="journal article" date="2021" name="Proc. Natl. Acad. Sci. U.S.A.">
        <title>A Catalog of Tens of Thousands of Viruses from Human Metagenomes Reveals Hidden Associations with Chronic Diseases.</title>
        <authorList>
            <person name="Tisza M.J."/>
            <person name="Buck C.B."/>
        </authorList>
    </citation>
    <scope>NUCLEOTIDE SEQUENCE</scope>
    <source>
        <strain evidence="6">CtXPh6</strain>
    </source>
</reference>
<dbReference type="Pfam" id="PF05105">
    <property type="entry name" value="Phage_holin_4_1"/>
    <property type="match status" value="1"/>
</dbReference>
<comment type="subcellular location">
    <subcellularLocation>
        <location evidence="1">Host membrane</location>
        <topology evidence="1">Multi-pass membrane protein</topology>
    </subcellularLocation>
</comment>
<dbReference type="InterPro" id="IPR006480">
    <property type="entry name" value="Phage_holin_4_1"/>
</dbReference>